<dbReference type="Pfam" id="PF16984">
    <property type="entry name" value="Grp7_allergen"/>
    <property type="match status" value="1"/>
</dbReference>
<reference evidence="2 3" key="1">
    <citation type="submission" date="2020-02" db="EMBL/GenBank/DDBJ databases">
        <authorList>
            <person name="Ferguson B K."/>
        </authorList>
    </citation>
    <scope>NUCLEOTIDE SEQUENCE [LARGE SCALE GENOMIC DNA]</scope>
</reference>
<keyword evidence="1" id="KW-0812">Transmembrane</keyword>
<evidence type="ECO:0000313" key="3">
    <source>
        <dbReference type="Proteomes" id="UP000479000"/>
    </source>
</evidence>
<dbReference type="EMBL" id="CADCXU010016487">
    <property type="protein sequence ID" value="CAB0005483.1"/>
    <property type="molecule type" value="Genomic_DNA"/>
</dbReference>
<dbReference type="Proteomes" id="UP000479000">
    <property type="component" value="Unassembled WGS sequence"/>
</dbReference>
<dbReference type="InterPro" id="IPR038602">
    <property type="entry name" value="Mite_allergen_7_sf"/>
</dbReference>
<proteinExistence type="predicted"/>
<accession>A0A6H5GPY7</accession>
<protein>
    <submittedName>
        <fullName evidence="2">Uncharacterized protein</fullName>
    </submittedName>
</protein>
<keyword evidence="1" id="KW-0472">Membrane</keyword>
<evidence type="ECO:0000313" key="2">
    <source>
        <dbReference type="EMBL" id="CAB0005483.1"/>
    </source>
</evidence>
<sequence length="385" mass="43278">MGKSHSHSGKNWPRMPFEPRWNMRIIHFEKRARKKKTVTEFQHCFPSLNSKNYRTELIFYPCIQHTFQKNQFIVDCLRFFAYFTMFRLVFAVSLLVGALGDVANINEAIDQLLDSGRAVLRANGQDKIALPNLDKVIDKKIFGNAVIHGEFHANGGIFQDPTTIRRTGDVTMQTEGNKLTLTASLGMDLLAVDYGHYTFQLLAVHSEGSIHAACARNSLSAVITVVHDGNRCNAQLEHARVDDIGGFDVKMSGPGDLNKLGSLVIPWVLNQFDSLVKSTINGHLEDALRQAIKNVENPIGQKTNKAERKAPGKKELTSDARFDSIKSQSLLRSGDAISTTQDVRSVQLRRHARIEVRFVRFNENARLPQPKKKVRIVGVDFPWST</sequence>
<organism evidence="2 3">
    <name type="scientific">Nesidiocoris tenuis</name>
    <dbReference type="NCBI Taxonomy" id="355587"/>
    <lineage>
        <taxon>Eukaryota</taxon>
        <taxon>Metazoa</taxon>
        <taxon>Ecdysozoa</taxon>
        <taxon>Arthropoda</taxon>
        <taxon>Hexapoda</taxon>
        <taxon>Insecta</taxon>
        <taxon>Pterygota</taxon>
        <taxon>Neoptera</taxon>
        <taxon>Paraneoptera</taxon>
        <taxon>Hemiptera</taxon>
        <taxon>Heteroptera</taxon>
        <taxon>Panheteroptera</taxon>
        <taxon>Cimicomorpha</taxon>
        <taxon>Miridae</taxon>
        <taxon>Dicyphina</taxon>
        <taxon>Nesidiocoris</taxon>
    </lineage>
</organism>
<dbReference type="Gene3D" id="3.15.10.50">
    <property type="match status" value="1"/>
</dbReference>
<dbReference type="InterPro" id="IPR020234">
    <property type="entry name" value="Mite_allergen_group-7"/>
</dbReference>
<evidence type="ECO:0000256" key="1">
    <source>
        <dbReference type="SAM" id="Phobius"/>
    </source>
</evidence>
<feature type="transmembrane region" description="Helical" evidence="1">
    <location>
        <begin position="79"/>
        <end position="100"/>
    </location>
</feature>
<dbReference type="OrthoDB" id="8187668at2759"/>
<dbReference type="AlphaFoldDB" id="A0A6H5GPY7"/>
<keyword evidence="1" id="KW-1133">Transmembrane helix</keyword>
<name>A0A6H5GPY7_9HEMI</name>
<gene>
    <name evidence="2" type="ORF">NTEN_LOCUS10960</name>
</gene>
<keyword evidence="3" id="KW-1185">Reference proteome</keyword>